<feature type="transmembrane region" description="Helical" evidence="1">
    <location>
        <begin position="52"/>
        <end position="71"/>
    </location>
</feature>
<proteinExistence type="predicted"/>
<keyword evidence="1" id="KW-1133">Transmembrane helix</keyword>
<keyword evidence="1" id="KW-0812">Transmembrane</keyword>
<dbReference type="Proteomes" id="UP000050417">
    <property type="component" value="Unassembled WGS sequence"/>
</dbReference>
<comment type="caution">
    <text evidence="2">The sequence shown here is derived from an EMBL/GenBank/DDBJ whole genome shotgun (WGS) entry which is preliminary data.</text>
</comment>
<reference evidence="2 3" key="1">
    <citation type="submission" date="2015-07" db="EMBL/GenBank/DDBJ databases">
        <title>Genome sequence of Ornatilinea apprima DSM 23815.</title>
        <authorList>
            <person name="Hemp J."/>
            <person name="Ward L.M."/>
            <person name="Pace L.A."/>
            <person name="Fischer W.W."/>
        </authorList>
    </citation>
    <scope>NUCLEOTIDE SEQUENCE [LARGE SCALE GENOMIC DNA]</scope>
    <source>
        <strain evidence="2 3">P3M-1</strain>
    </source>
</reference>
<gene>
    <name evidence="2" type="ORF">ADN00_14305</name>
</gene>
<protein>
    <submittedName>
        <fullName evidence="2">Uncharacterized protein</fullName>
    </submittedName>
</protein>
<name>A0A0P6XWP0_9CHLR</name>
<sequence length="72" mass="8233">MYPPCGRIVCGAKLIPFTVLDSNSTFQAPDHSNKKDWIFRAKIIITKGTMKIFNCLIIYMNLLSPLLIEFLQ</sequence>
<evidence type="ECO:0000256" key="1">
    <source>
        <dbReference type="SAM" id="Phobius"/>
    </source>
</evidence>
<organism evidence="2 3">
    <name type="scientific">Ornatilinea apprima</name>
    <dbReference type="NCBI Taxonomy" id="1134406"/>
    <lineage>
        <taxon>Bacteria</taxon>
        <taxon>Bacillati</taxon>
        <taxon>Chloroflexota</taxon>
        <taxon>Anaerolineae</taxon>
        <taxon>Anaerolineales</taxon>
        <taxon>Anaerolineaceae</taxon>
        <taxon>Ornatilinea</taxon>
    </lineage>
</organism>
<accession>A0A0P6XWP0</accession>
<keyword evidence="3" id="KW-1185">Reference proteome</keyword>
<keyword evidence="1" id="KW-0472">Membrane</keyword>
<evidence type="ECO:0000313" key="3">
    <source>
        <dbReference type="Proteomes" id="UP000050417"/>
    </source>
</evidence>
<dbReference type="AlphaFoldDB" id="A0A0P6XWP0"/>
<evidence type="ECO:0000313" key="2">
    <source>
        <dbReference type="EMBL" id="KPL73740.1"/>
    </source>
</evidence>
<dbReference type="EMBL" id="LGCL01000034">
    <property type="protein sequence ID" value="KPL73740.1"/>
    <property type="molecule type" value="Genomic_DNA"/>
</dbReference>